<protein>
    <submittedName>
        <fullName evidence="2">XRE family transcriptional regulator</fullName>
    </submittedName>
</protein>
<dbReference type="SUPFAM" id="SSF47413">
    <property type="entry name" value="lambda repressor-like DNA-binding domains"/>
    <property type="match status" value="1"/>
</dbReference>
<dbReference type="CDD" id="cd00093">
    <property type="entry name" value="HTH_XRE"/>
    <property type="match status" value="1"/>
</dbReference>
<proteinExistence type="predicted"/>
<comment type="caution">
    <text evidence="2">The sequence shown here is derived from an EMBL/GenBank/DDBJ whole genome shotgun (WGS) entry which is preliminary data.</text>
</comment>
<reference evidence="2 3" key="1">
    <citation type="journal article" date="2019" name="Int. J. Syst. Evol. Microbiol.">
        <title>Photorhabdus khanii subsp. guanajuatensis subsp. nov., isolated from Heterorhabditis atacamensis, and Photorhabdus luminescens subsp. mexicana subsp. nov., isolated from Heterorhabditis mexicana entomopathogenic nematodes.</title>
        <authorList>
            <person name="Machado R.A.R."/>
            <person name="Bruno P."/>
            <person name="Arce C.C.M."/>
            <person name="Liechti N."/>
            <person name="Kohler A."/>
            <person name="Bernal J."/>
            <person name="Bruggmann R."/>
            <person name="Turlings T.C.J."/>
        </authorList>
    </citation>
    <scope>NUCLEOTIDE SEQUENCE [LARGE SCALE GENOMIC DNA]</scope>
    <source>
        <strain evidence="2 3">MEX20-17</strain>
    </source>
</reference>
<dbReference type="Proteomes" id="UP000295598">
    <property type="component" value="Unassembled WGS sequence"/>
</dbReference>
<feature type="domain" description="HTH cro/C1-type" evidence="1">
    <location>
        <begin position="39"/>
        <end position="93"/>
    </location>
</feature>
<dbReference type="InterPro" id="IPR001387">
    <property type="entry name" value="Cro/C1-type_HTH"/>
</dbReference>
<evidence type="ECO:0000313" key="3">
    <source>
        <dbReference type="Proteomes" id="UP000295598"/>
    </source>
</evidence>
<dbReference type="Pfam" id="PF13560">
    <property type="entry name" value="HTH_31"/>
    <property type="match status" value="1"/>
</dbReference>
<accession>A0A4R4J393</accession>
<dbReference type="InterPro" id="IPR010982">
    <property type="entry name" value="Lambda_DNA-bd_dom_sf"/>
</dbReference>
<dbReference type="EMBL" id="PUJY01000048">
    <property type="protein sequence ID" value="TDB47968.1"/>
    <property type="molecule type" value="Genomic_DNA"/>
</dbReference>
<organism evidence="2 3">
    <name type="scientific">Photorhabdus khanii subsp. guanajuatensis</name>
    <dbReference type="NCBI Taxonomy" id="2100166"/>
    <lineage>
        <taxon>Bacteria</taxon>
        <taxon>Pseudomonadati</taxon>
        <taxon>Pseudomonadota</taxon>
        <taxon>Gammaproteobacteria</taxon>
        <taxon>Enterobacterales</taxon>
        <taxon>Morganellaceae</taxon>
        <taxon>Photorhabdus</taxon>
    </lineage>
</organism>
<evidence type="ECO:0000259" key="1">
    <source>
        <dbReference type="PROSITE" id="PS50943"/>
    </source>
</evidence>
<dbReference type="RefSeq" id="WP_132355883.1">
    <property type="nucleotide sequence ID" value="NZ_CAWOJO010000048.1"/>
</dbReference>
<evidence type="ECO:0000313" key="2">
    <source>
        <dbReference type="EMBL" id="TDB47968.1"/>
    </source>
</evidence>
<dbReference type="SMART" id="SM00530">
    <property type="entry name" value="HTH_XRE"/>
    <property type="match status" value="1"/>
</dbReference>
<sequence>MATKKSIPWAKAREEILSDPEVRSAYEADLRAEKIRAQLVEWRSSAGLTSSQIAERLGVSPAAVSRTERNAEKASLETLARYAAACGIEHPQITL</sequence>
<gene>
    <name evidence="2" type="ORF">C5467_20030</name>
</gene>
<dbReference type="Gene3D" id="1.10.260.40">
    <property type="entry name" value="lambda repressor-like DNA-binding domains"/>
    <property type="match status" value="1"/>
</dbReference>
<dbReference type="AlphaFoldDB" id="A0A4R4J393"/>
<dbReference type="PROSITE" id="PS50943">
    <property type="entry name" value="HTH_CROC1"/>
    <property type="match status" value="1"/>
</dbReference>
<dbReference type="GO" id="GO:0003677">
    <property type="term" value="F:DNA binding"/>
    <property type="evidence" value="ECO:0007669"/>
    <property type="project" value="InterPro"/>
</dbReference>
<name>A0A4R4J393_9GAMM</name>